<keyword evidence="4" id="KW-0408">Iron</keyword>
<dbReference type="InterPro" id="IPR000971">
    <property type="entry name" value="Globin"/>
</dbReference>
<dbReference type="InterPro" id="IPR012292">
    <property type="entry name" value="Globin/Proto"/>
</dbReference>
<dbReference type="GO" id="GO:0051536">
    <property type="term" value="F:iron-sulfur cluster binding"/>
    <property type="evidence" value="ECO:0007669"/>
    <property type="project" value="InterPro"/>
</dbReference>
<evidence type="ECO:0000256" key="4">
    <source>
        <dbReference type="RuleBase" id="RU000356"/>
    </source>
</evidence>
<dbReference type="InterPro" id="IPR050697">
    <property type="entry name" value="Adenylyl/Guanylyl_Cyclase_3/4"/>
</dbReference>
<dbReference type="PROSITE" id="PS01033">
    <property type="entry name" value="GLOBIN"/>
    <property type="match status" value="1"/>
</dbReference>
<evidence type="ECO:0000259" key="6">
    <source>
        <dbReference type="PROSITE" id="PS50125"/>
    </source>
</evidence>
<dbReference type="InterPro" id="IPR029787">
    <property type="entry name" value="Nucleotide_cyclase"/>
</dbReference>
<comment type="subcellular location">
    <subcellularLocation>
        <location evidence="1">Cell membrane</location>
        <topology evidence="1">Multi-pass membrane protein</topology>
    </subcellularLocation>
</comment>
<dbReference type="EMBL" id="PDUD01000027">
    <property type="protein sequence ID" value="PHN04102.1"/>
    <property type="molecule type" value="Genomic_DNA"/>
</dbReference>
<dbReference type="GO" id="GO:0035556">
    <property type="term" value="P:intracellular signal transduction"/>
    <property type="evidence" value="ECO:0007669"/>
    <property type="project" value="InterPro"/>
</dbReference>
<evidence type="ECO:0000259" key="5">
    <source>
        <dbReference type="PROSITE" id="PS01033"/>
    </source>
</evidence>
<dbReference type="InterPro" id="IPR009050">
    <property type="entry name" value="Globin-like_sf"/>
</dbReference>
<dbReference type="PANTHER" id="PTHR43081">
    <property type="entry name" value="ADENYLATE CYCLASE, TERMINAL-DIFFERENTIATION SPECIFIC-RELATED"/>
    <property type="match status" value="1"/>
</dbReference>
<dbReference type="PROSITE" id="PS50125">
    <property type="entry name" value="GUANYLATE_CYCLASE_2"/>
    <property type="match status" value="1"/>
</dbReference>
<dbReference type="Pfam" id="PF00211">
    <property type="entry name" value="Guanylate_cyc"/>
    <property type="match status" value="1"/>
</dbReference>
<dbReference type="GO" id="GO:0004016">
    <property type="term" value="F:adenylate cyclase activity"/>
    <property type="evidence" value="ECO:0007669"/>
    <property type="project" value="UniProtKB-ARBA"/>
</dbReference>
<name>A0A2D0N6E6_FLAN2</name>
<gene>
    <name evidence="7" type="ORF">CRP01_23175</name>
</gene>
<dbReference type="InterPro" id="IPR036010">
    <property type="entry name" value="2Fe-2S_ferredoxin-like_sf"/>
</dbReference>
<dbReference type="Gene3D" id="1.10.490.10">
    <property type="entry name" value="Globins"/>
    <property type="match status" value="1"/>
</dbReference>
<dbReference type="AlphaFoldDB" id="A0A2D0N6E6"/>
<feature type="domain" description="Guanylate cyclase" evidence="6">
    <location>
        <begin position="120"/>
        <end position="253"/>
    </location>
</feature>
<dbReference type="GO" id="GO:0005886">
    <property type="term" value="C:plasma membrane"/>
    <property type="evidence" value="ECO:0007669"/>
    <property type="project" value="UniProtKB-SubCell"/>
</dbReference>
<dbReference type="GO" id="GO:0005344">
    <property type="term" value="F:oxygen carrier activity"/>
    <property type="evidence" value="ECO:0007669"/>
    <property type="project" value="UniProtKB-KW"/>
</dbReference>
<keyword evidence="8" id="KW-1185">Reference proteome</keyword>
<keyword evidence="2" id="KW-1003">Cell membrane</keyword>
<evidence type="ECO:0000256" key="1">
    <source>
        <dbReference type="ARBA" id="ARBA00004651"/>
    </source>
</evidence>
<keyword evidence="4" id="KW-0561">Oxygen transport</keyword>
<dbReference type="SUPFAM" id="SSF54292">
    <property type="entry name" value="2Fe-2S ferredoxin-like"/>
    <property type="match status" value="1"/>
</dbReference>
<dbReference type="SUPFAM" id="SSF46458">
    <property type="entry name" value="Globin-like"/>
    <property type="match status" value="1"/>
</dbReference>
<comment type="similarity">
    <text evidence="4">Belongs to the globin family.</text>
</comment>
<keyword evidence="4" id="KW-0479">Metal-binding</keyword>
<evidence type="ECO:0008006" key="9">
    <source>
        <dbReference type="Google" id="ProtNLM"/>
    </source>
</evidence>
<dbReference type="CDD" id="cd00207">
    <property type="entry name" value="fer2"/>
    <property type="match status" value="1"/>
</dbReference>
<dbReference type="Proteomes" id="UP000223913">
    <property type="component" value="Unassembled WGS sequence"/>
</dbReference>
<proteinExistence type="inferred from homology"/>
<sequence length="442" mass="50336">MAQIHYTSINQVVEVQDEFSSILDTSIEHKIPHLHECGGNGRCTTCRIRVISGHQNLSPRNMLEKQAAHLRKWDPSVRLACQCHVKGDVQIQRLVWSSAEVNKLQLETIPEGEAEERNIAILFCDLRNFTRITSQHMAFDMAHMLNRFYTVLGDPILINNGIIYQYVGDEIIGIFGTGGGTRQQNCMDAIRAGLGMQYAIERLNRFELKDFDTTFKIGIGINFGRAYIGHLGHPKHRQFTIVGDPINVTSRIQACNKEFQTNILLSEQVVRGLPENTLEIRSIFEKQLEGKDQIYKLYELKGFTEPDMNLELQSSLDYILKNEEEFAKKFYDKVFKKAPAVRGLFGRDMVAQGRLLMHMLGGIVYSLSRPELLKMGLRSLGKSHEKYGVKPEYYPVVRDCLIETIQEEMGPDYTEQLGSAWNQALGFITAEMTNWRVAEPAG</sequence>
<keyword evidence="4" id="KW-0349">Heme</keyword>
<keyword evidence="4" id="KW-0813">Transport</keyword>
<dbReference type="Gene3D" id="3.10.20.30">
    <property type="match status" value="1"/>
</dbReference>
<keyword evidence="3" id="KW-0472">Membrane</keyword>
<dbReference type="OrthoDB" id="341967at2"/>
<dbReference type="CDD" id="cd07302">
    <property type="entry name" value="CHD"/>
    <property type="match status" value="1"/>
</dbReference>
<dbReference type="GO" id="GO:0006171">
    <property type="term" value="P:cAMP biosynthetic process"/>
    <property type="evidence" value="ECO:0007669"/>
    <property type="project" value="TreeGrafter"/>
</dbReference>
<dbReference type="RefSeq" id="WP_099152488.1">
    <property type="nucleotide sequence ID" value="NZ_PDUD01000027.1"/>
</dbReference>
<dbReference type="InterPro" id="IPR001054">
    <property type="entry name" value="A/G_cyclase"/>
</dbReference>
<comment type="caution">
    <text evidence="7">The sequence shown here is derived from an EMBL/GenBank/DDBJ whole genome shotgun (WGS) entry which is preliminary data.</text>
</comment>
<accession>A0A2D0N6E6</accession>
<dbReference type="PANTHER" id="PTHR43081:SF17">
    <property type="entry name" value="BLL5647 PROTEIN"/>
    <property type="match status" value="1"/>
</dbReference>
<protein>
    <recommendedName>
        <fullName evidence="9">2Fe-2S iron-sulfur cluster binding domain-containing protein</fullName>
    </recommendedName>
</protein>
<dbReference type="SUPFAM" id="SSF55073">
    <property type="entry name" value="Nucleotide cyclase"/>
    <property type="match status" value="1"/>
</dbReference>
<evidence type="ECO:0000256" key="2">
    <source>
        <dbReference type="ARBA" id="ARBA00022475"/>
    </source>
</evidence>
<evidence type="ECO:0000256" key="3">
    <source>
        <dbReference type="ARBA" id="ARBA00023136"/>
    </source>
</evidence>
<reference evidence="7 8" key="1">
    <citation type="submission" date="2017-10" db="EMBL/GenBank/DDBJ databases">
        <title>The draft genome sequence of Lewinella nigricans NBRC 102662.</title>
        <authorList>
            <person name="Wang K."/>
        </authorList>
    </citation>
    <scope>NUCLEOTIDE SEQUENCE [LARGE SCALE GENOMIC DNA]</scope>
    <source>
        <strain evidence="7 8">NBRC 102662</strain>
    </source>
</reference>
<dbReference type="GO" id="GO:0020037">
    <property type="term" value="F:heme binding"/>
    <property type="evidence" value="ECO:0007669"/>
    <property type="project" value="InterPro"/>
</dbReference>
<feature type="domain" description="Globin" evidence="5">
    <location>
        <begin position="302"/>
        <end position="437"/>
    </location>
</feature>
<dbReference type="Gene3D" id="3.30.70.1230">
    <property type="entry name" value="Nucleotide cyclase"/>
    <property type="match status" value="1"/>
</dbReference>
<dbReference type="Pfam" id="PF00042">
    <property type="entry name" value="Globin"/>
    <property type="match status" value="1"/>
</dbReference>
<evidence type="ECO:0000313" key="8">
    <source>
        <dbReference type="Proteomes" id="UP000223913"/>
    </source>
</evidence>
<dbReference type="InterPro" id="IPR012675">
    <property type="entry name" value="Beta-grasp_dom_sf"/>
</dbReference>
<dbReference type="GO" id="GO:0019825">
    <property type="term" value="F:oxygen binding"/>
    <property type="evidence" value="ECO:0007669"/>
    <property type="project" value="InterPro"/>
</dbReference>
<dbReference type="SMART" id="SM00044">
    <property type="entry name" value="CYCc"/>
    <property type="match status" value="1"/>
</dbReference>
<dbReference type="Pfam" id="PF00111">
    <property type="entry name" value="Fer2"/>
    <property type="match status" value="1"/>
</dbReference>
<organism evidence="7 8">
    <name type="scientific">Flavilitoribacter nigricans (strain ATCC 23147 / DSM 23189 / NBRC 102662 / NCIMB 1420 / SS-2)</name>
    <name type="common">Lewinella nigricans</name>
    <dbReference type="NCBI Taxonomy" id="1122177"/>
    <lineage>
        <taxon>Bacteria</taxon>
        <taxon>Pseudomonadati</taxon>
        <taxon>Bacteroidota</taxon>
        <taxon>Saprospiria</taxon>
        <taxon>Saprospirales</taxon>
        <taxon>Lewinellaceae</taxon>
        <taxon>Flavilitoribacter</taxon>
    </lineage>
</organism>
<dbReference type="InterPro" id="IPR001041">
    <property type="entry name" value="2Fe-2S_ferredoxin-type"/>
</dbReference>
<evidence type="ECO:0000313" key="7">
    <source>
        <dbReference type="EMBL" id="PHN04102.1"/>
    </source>
</evidence>